<dbReference type="Gene3D" id="3.10.450.50">
    <property type="match status" value="1"/>
</dbReference>
<dbReference type="InterPro" id="IPR037401">
    <property type="entry name" value="SnoaL-like"/>
</dbReference>
<dbReference type="SUPFAM" id="SSF54427">
    <property type="entry name" value="NTF2-like"/>
    <property type="match status" value="1"/>
</dbReference>
<organism evidence="2 3">
    <name type="scientific">Amycolatopsis thermoflava</name>
    <dbReference type="NCBI Taxonomy" id="84480"/>
    <lineage>
        <taxon>Bacteria</taxon>
        <taxon>Bacillati</taxon>
        <taxon>Actinomycetota</taxon>
        <taxon>Actinomycetes</taxon>
        <taxon>Pseudonocardiales</taxon>
        <taxon>Pseudonocardiaceae</taxon>
        <taxon>Amycolatopsis</taxon>
        <taxon>Amycolatopsis methanolica group</taxon>
    </lineage>
</organism>
<gene>
    <name evidence="2" type="ORF">EDD35_0732</name>
</gene>
<dbReference type="EMBL" id="RKHY01000001">
    <property type="protein sequence ID" value="ROS38456.1"/>
    <property type="molecule type" value="Genomic_DNA"/>
</dbReference>
<dbReference type="RefSeq" id="WP_123682828.1">
    <property type="nucleotide sequence ID" value="NZ_RKHY01000001.1"/>
</dbReference>
<dbReference type="AlphaFoldDB" id="A0A3N2GP99"/>
<evidence type="ECO:0000313" key="2">
    <source>
        <dbReference type="EMBL" id="ROS38456.1"/>
    </source>
</evidence>
<sequence length="139" mass="15452">MTEPAASPRLTESLLPYHEVHRIHDAYAELLDGGEHERWLELFTADATLTVGKEVYSGQDGIRRFLAARKPHAGRHLTGPPIFVAGTIDHCLVQANFLALQYTDTGLVVKATGRYHDELRIDGGRWRIAARTVRIGGKP</sequence>
<dbReference type="GeneID" id="301842204"/>
<evidence type="ECO:0000313" key="3">
    <source>
        <dbReference type="Proteomes" id="UP000274843"/>
    </source>
</evidence>
<comment type="caution">
    <text evidence="2">The sequence shown here is derived from an EMBL/GenBank/DDBJ whole genome shotgun (WGS) entry which is preliminary data.</text>
</comment>
<proteinExistence type="predicted"/>
<dbReference type="InterPro" id="IPR032710">
    <property type="entry name" value="NTF2-like_dom_sf"/>
</dbReference>
<feature type="domain" description="SnoaL-like" evidence="1">
    <location>
        <begin position="13"/>
        <end position="132"/>
    </location>
</feature>
<accession>A0A3N2GP99</accession>
<dbReference type="Proteomes" id="UP000274843">
    <property type="component" value="Unassembled WGS sequence"/>
</dbReference>
<dbReference type="Pfam" id="PF13577">
    <property type="entry name" value="SnoaL_4"/>
    <property type="match status" value="1"/>
</dbReference>
<evidence type="ECO:0000259" key="1">
    <source>
        <dbReference type="Pfam" id="PF13577"/>
    </source>
</evidence>
<reference evidence="2 3" key="1">
    <citation type="submission" date="2018-11" db="EMBL/GenBank/DDBJ databases">
        <title>Sequencing the genomes of 1000 actinobacteria strains.</title>
        <authorList>
            <person name="Klenk H.-P."/>
        </authorList>
    </citation>
    <scope>NUCLEOTIDE SEQUENCE [LARGE SCALE GENOMIC DNA]</scope>
    <source>
        <strain evidence="2 3">DSM 44348</strain>
    </source>
</reference>
<name>A0A3N2GP99_9PSEU</name>
<keyword evidence="3" id="KW-1185">Reference proteome</keyword>
<protein>
    <submittedName>
        <fullName evidence="2">SnoaL-like protein</fullName>
    </submittedName>
</protein>